<feature type="transmembrane region" description="Helical" evidence="1">
    <location>
        <begin position="56"/>
        <end position="78"/>
    </location>
</feature>
<dbReference type="Proteomes" id="UP000650467">
    <property type="component" value="Unassembled WGS sequence"/>
</dbReference>
<keyword evidence="3" id="KW-1185">Reference proteome</keyword>
<reference evidence="2" key="1">
    <citation type="journal article" date="2020" name="bioRxiv">
        <title>Comparative genomics of Chlamydomonas.</title>
        <authorList>
            <person name="Craig R.J."/>
            <person name="Hasan A.R."/>
            <person name="Ness R.W."/>
            <person name="Keightley P.D."/>
        </authorList>
    </citation>
    <scope>NUCLEOTIDE SEQUENCE</scope>
    <source>
        <strain evidence="2">SAG 7.73</strain>
    </source>
</reference>
<proteinExistence type="predicted"/>
<evidence type="ECO:0000313" key="2">
    <source>
        <dbReference type="EMBL" id="KAG2425180.1"/>
    </source>
</evidence>
<evidence type="ECO:0000313" key="3">
    <source>
        <dbReference type="Proteomes" id="UP000650467"/>
    </source>
</evidence>
<sequence>MATAISHIGAALAFRHHPTLGGFLAHEAACAAAEIGGALCYRAVTKHNKTGGRARHVAGIVAVMLTARVLAGLGYTALARYFRGPVVYPRPPAEAGNADDVVVERVE</sequence>
<keyword evidence="1" id="KW-0812">Transmembrane</keyword>
<comment type="caution">
    <text evidence="2">The sequence shown here is derived from an EMBL/GenBank/DDBJ whole genome shotgun (WGS) entry which is preliminary data.</text>
</comment>
<keyword evidence="1" id="KW-0472">Membrane</keyword>
<gene>
    <name evidence="2" type="ORF">HXX76_013934</name>
</gene>
<dbReference type="EMBL" id="JAEHOC010000058">
    <property type="protein sequence ID" value="KAG2425180.1"/>
    <property type="molecule type" value="Genomic_DNA"/>
</dbReference>
<dbReference type="AlphaFoldDB" id="A0A835SRB3"/>
<organism evidence="2 3">
    <name type="scientific">Chlamydomonas incerta</name>
    <dbReference type="NCBI Taxonomy" id="51695"/>
    <lineage>
        <taxon>Eukaryota</taxon>
        <taxon>Viridiplantae</taxon>
        <taxon>Chlorophyta</taxon>
        <taxon>core chlorophytes</taxon>
        <taxon>Chlorophyceae</taxon>
        <taxon>CS clade</taxon>
        <taxon>Chlamydomonadales</taxon>
        <taxon>Chlamydomonadaceae</taxon>
        <taxon>Chlamydomonas</taxon>
    </lineage>
</organism>
<name>A0A835SRB3_CHLIN</name>
<protein>
    <submittedName>
        <fullName evidence="2">Uncharacterized protein</fullName>
    </submittedName>
</protein>
<accession>A0A835SRB3</accession>
<evidence type="ECO:0000256" key="1">
    <source>
        <dbReference type="SAM" id="Phobius"/>
    </source>
</evidence>
<keyword evidence="1" id="KW-1133">Transmembrane helix</keyword>